<comment type="caution">
    <text evidence="1">The sequence shown here is derived from an EMBL/GenBank/DDBJ whole genome shotgun (WGS) entry which is preliminary data.</text>
</comment>
<dbReference type="AlphaFoldDB" id="A0A4C1W448"/>
<gene>
    <name evidence="1" type="ORF">EVAR_76078_1</name>
</gene>
<evidence type="ECO:0000313" key="2">
    <source>
        <dbReference type="Proteomes" id="UP000299102"/>
    </source>
</evidence>
<name>A0A4C1W448_EUMVA</name>
<accession>A0A4C1W448</accession>
<dbReference type="Proteomes" id="UP000299102">
    <property type="component" value="Unassembled WGS sequence"/>
</dbReference>
<keyword evidence="2" id="KW-1185">Reference proteome</keyword>
<dbReference type="EMBL" id="BGZK01000471">
    <property type="protein sequence ID" value="GBP45773.1"/>
    <property type="molecule type" value="Genomic_DNA"/>
</dbReference>
<protein>
    <submittedName>
        <fullName evidence="1">Uncharacterized protein</fullName>
    </submittedName>
</protein>
<proteinExistence type="predicted"/>
<sequence>MREEPKRCIVHFLALLYLRRMRDDLSAACTSRLCYIRRMRDRPKRCIVHFLLCYTYAECETNALLYLRMREEPKRCIVHFLGIAILYDECETNVSAPLLLHCAANDAMRARLLLSDECETT</sequence>
<evidence type="ECO:0000313" key="1">
    <source>
        <dbReference type="EMBL" id="GBP45773.1"/>
    </source>
</evidence>
<reference evidence="1 2" key="1">
    <citation type="journal article" date="2019" name="Commun. Biol.">
        <title>The bagworm genome reveals a unique fibroin gene that provides high tensile strength.</title>
        <authorList>
            <person name="Kono N."/>
            <person name="Nakamura H."/>
            <person name="Ohtoshi R."/>
            <person name="Tomita M."/>
            <person name="Numata K."/>
            <person name="Arakawa K."/>
        </authorList>
    </citation>
    <scope>NUCLEOTIDE SEQUENCE [LARGE SCALE GENOMIC DNA]</scope>
</reference>
<organism evidence="1 2">
    <name type="scientific">Eumeta variegata</name>
    <name type="common">Bagworm moth</name>
    <name type="synonym">Eumeta japonica</name>
    <dbReference type="NCBI Taxonomy" id="151549"/>
    <lineage>
        <taxon>Eukaryota</taxon>
        <taxon>Metazoa</taxon>
        <taxon>Ecdysozoa</taxon>
        <taxon>Arthropoda</taxon>
        <taxon>Hexapoda</taxon>
        <taxon>Insecta</taxon>
        <taxon>Pterygota</taxon>
        <taxon>Neoptera</taxon>
        <taxon>Endopterygota</taxon>
        <taxon>Lepidoptera</taxon>
        <taxon>Glossata</taxon>
        <taxon>Ditrysia</taxon>
        <taxon>Tineoidea</taxon>
        <taxon>Psychidae</taxon>
        <taxon>Oiketicinae</taxon>
        <taxon>Eumeta</taxon>
    </lineage>
</organism>